<dbReference type="RefSeq" id="WP_190538348.1">
    <property type="nucleotide sequence ID" value="NZ_CAWPNP010000001.1"/>
</dbReference>
<keyword evidence="3" id="KW-1185">Reference proteome</keyword>
<name>A0ABR8ALV1_9CYAN</name>
<dbReference type="EMBL" id="JACJQG010000001">
    <property type="protein sequence ID" value="MBD2222983.1"/>
    <property type="molecule type" value="Genomic_DNA"/>
</dbReference>
<dbReference type="Proteomes" id="UP000647273">
    <property type="component" value="Unassembled WGS sequence"/>
</dbReference>
<evidence type="ECO:0000256" key="1">
    <source>
        <dbReference type="SAM" id="MobiDB-lite"/>
    </source>
</evidence>
<accession>A0ABR8ALV1</accession>
<organism evidence="2 3">
    <name type="scientific">Calothrix anomala FACHB-343</name>
    <dbReference type="NCBI Taxonomy" id="2692894"/>
    <lineage>
        <taxon>Bacteria</taxon>
        <taxon>Bacillati</taxon>
        <taxon>Cyanobacteriota</taxon>
        <taxon>Cyanophyceae</taxon>
        <taxon>Nostocales</taxon>
        <taxon>Calotrichaceae</taxon>
        <taxon>Calothrix</taxon>
    </lineage>
</organism>
<protein>
    <submittedName>
        <fullName evidence="2">Uncharacterized protein</fullName>
    </submittedName>
</protein>
<proteinExistence type="predicted"/>
<evidence type="ECO:0000313" key="2">
    <source>
        <dbReference type="EMBL" id="MBD2222983.1"/>
    </source>
</evidence>
<feature type="region of interest" description="Disordered" evidence="1">
    <location>
        <begin position="26"/>
        <end position="49"/>
    </location>
</feature>
<sequence>MGYYSFWEKVSNVALAVNSQRSTVNSQQSTVNSQQSTVNSQQSTVNSQQSTVNNQTILHLIMPTNLNEYNYIGKYELR</sequence>
<evidence type="ECO:0000313" key="3">
    <source>
        <dbReference type="Proteomes" id="UP000647273"/>
    </source>
</evidence>
<comment type="caution">
    <text evidence="2">The sequence shown here is derived from an EMBL/GenBank/DDBJ whole genome shotgun (WGS) entry which is preliminary data.</text>
</comment>
<reference evidence="2 3" key="1">
    <citation type="journal article" date="2020" name="ISME J.">
        <title>Comparative genomics reveals insights into cyanobacterial evolution and habitat adaptation.</title>
        <authorList>
            <person name="Chen M.Y."/>
            <person name="Teng W.K."/>
            <person name="Zhao L."/>
            <person name="Hu C.X."/>
            <person name="Zhou Y.K."/>
            <person name="Han B.P."/>
            <person name="Song L.R."/>
            <person name="Shu W.S."/>
        </authorList>
    </citation>
    <scope>NUCLEOTIDE SEQUENCE [LARGE SCALE GENOMIC DNA]</scope>
    <source>
        <strain evidence="2 3">FACHB-343</strain>
    </source>
</reference>
<gene>
    <name evidence="2" type="ORF">H6G08_00510</name>
</gene>